<dbReference type="InterPro" id="IPR001647">
    <property type="entry name" value="HTH_TetR"/>
</dbReference>
<evidence type="ECO:0000256" key="2">
    <source>
        <dbReference type="ARBA" id="ARBA00023125"/>
    </source>
</evidence>
<dbReference type="InterPro" id="IPR009057">
    <property type="entry name" value="Homeodomain-like_sf"/>
</dbReference>
<name>A0A4U0H2Z4_9SPHI</name>
<feature type="domain" description="HTH tetR-type" evidence="5">
    <location>
        <begin position="1"/>
        <end position="61"/>
    </location>
</feature>
<gene>
    <name evidence="6" type="ORF">FAZ19_13140</name>
</gene>
<dbReference type="AlphaFoldDB" id="A0A4U0H2Z4"/>
<dbReference type="GO" id="GO:0003677">
    <property type="term" value="F:DNA binding"/>
    <property type="evidence" value="ECO:0007669"/>
    <property type="project" value="UniProtKB-UniRule"/>
</dbReference>
<keyword evidence="1" id="KW-0805">Transcription regulation</keyword>
<dbReference type="SUPFAM" id="SSF46689">
    <property type="entry name" value="Homeodomain-like"/>
    <property type="match status" value="1"/>
</dbReference>
<accession>A0A4U0H2Z4</accession>
<keyword evidence="2 4" id="KW-0238">DNA-binding</keyword>
<evidence type="ECO:0000259" key="5">
    <source>
        <dbReference type="PROSITE" id="PS50977"/>
    </source>
</evidence>
<dbReference type="PROSITE" id="PS50977">
    <property type="entry name" value="HTH_TETR_2"/>
    <property type="match status" value="1"/>
</dbReference>
<dbReference type="PRINTS" id="PR00455">
    <property type="entry name" value="HTHTETR"/>
</dbReference>
<evidence type="ECO:0000313" key="7">
    <source>
        <dbReference type="Proteomes" id="UP000309872"/>
    </source>
</evidence>
<dbReference type="OrthoDB" id="9809772at2"/>
<dbReference type="RefSeq" id="WP_136821162.1">
    <property type="nucleotide sequence ID" value="NZ_BMJX01000003.1"/>
</dbReference>
<reference evidence="6 7" key="1">
    <citation type="submission" date="2019-04" db="EMBL/GenBank/DDBJ databases">
        <title>Sphingobacterium olei sp. nov., isolated from oil-contaminated soil.</title>
        <authorList>
            <person name="Liu B."/>
        </authorList>
    </citation>
    <scope>NUCLEOTIDE SEQUENCE [LARGE SCALE GENOMIC DNA]</scope>
    <source>
        <strain evidence="6 7">Y3L14</strain>
    </source>
</reference>
<dbReference type="Pfam" id="PF00440">
    <property type="entry name" value="TetR_N"/>
    <property type="match status" value="1"/>
</dbReference>
<sequence length="184" mass="20832">MDTRDKILEVTAELVMRDGYNAFSYKDISKKIGIKTSSIHYHFPTKSDLILSLIQDACVKQNEIISAVEASTPIRKLDVFMDFYLSLARQGKICMVVALLSDINSMDSRVKDELKSFYELLINWLQSILEDGLKREQMVFATTPLVKATEIMSAVAMIPILSRIGTNQSFEQIVESIKNSIMIN</sequence>
<dbReference type="InterPro" id="IPR036271">
    <property type="entry name" value="Tet_transcr_reg_TetR-rel_C_sf"/>
</dbReference>
<dbReference type="EMBL" id="SUKA01000003">
    <property type="protein sequence ID" value="TJY66033.1"/>
    <property type="molecule type" value="Genomic_DNA"/>
</dbReference>
<dbReference type="Proteomes" id="UP000309872">
    <property type="component" value="Unassembled WGS sequence"/>
</dbReference>
<dbReference type="Gene3D" id="1.10.357.10">
    <property type="entry name" value="Tetracycline Repressor, domain 2"/>
    <property type="match status" value="1"/>
</dbReference>
<comment type="caution">
    <text evidence="6">The sequence shown here is derived from an EMBL/GenBank/DDBJ whole genome shotgun (WGS) entry which is preliminary data.</text>
</comment>
<evidence type="ECO:0000256" key="1">
    <source>
        <dbReference type="ARBA" id="ARBA00023015"/>
    </source>
</evidence>
<evidence type="ECO:0000313" key="6">
    <source>
        <dbReference type="EMBL" id="TJY66033.1"/>
    </source>
</evidence>
<keyword evidence="7" id="KW-1185">Reference proteome</keyword>
<dbReference type="PANTHER" id="PTHR47506">
    <property type="entry name" value="TRANSCRIPTIONAL REGULATORY PROTEIN"/>
    <property type="match status" value="1"/>
</dbReference>
<evidence type="ECO:0000256" key="3">
    <source>
        <dbReference type="ARBA" id="ARBA00023163"/>
    </source>
</evidence>
<protein>
    <submittedName>
        <fullName evidence="6">TetR/AcrR family transcriptional regulator</fullName>
    </submittedName>
</protein>
<evidence type="ECO:0000256" key="4">
    <source>
        <dbReference type="PROSITE-ProRule" id="PRU00335"/>
    </source>
</evidence>
<keyword evidence="3" id="KW-0804">Transcription</keyword>
<feature type="DNA-binding region" description="H-T-H motif" evidence="4">
    <location>
        <begin position="24"/>
        <end position="43"/>
    </location>
</feature>
<organism evidence="6 7">
    <name type="scientific">Sphingobacterium alkalisoli</name>
    <dbReference type="NCBI Taxonomy" id="1874115"/>
    <lineage>
        <taxon>Bacteria</taxon>
        <taxon>Pseudomonadati</taxon>
        <taxon>Bacteroidota</taxon>
        <taxon>Sphingobacteriia</taxon>
        <taxon>Sphingobacteriales</taxon>
        <taxon>Sphingobacteriaceae</taxon>
        <taxon>Sphingobacterium</taxon>
    </lineage>
</organism>
<dbReference type="SUPFAM" id="SSF48498">
    <property type="entry name" value="Tetracyclin repressor-like, C-terminal domain"/>
    <property type="match status" value="1"/>
</dbReference>
<proteinExistence type="predicted"/>
<dbReference type="PANTHER" id="PTHR47506:SF1">
    <property type="entry name" value="HTH-TYPE TRANSCRIPTIONAL REGULATOR YJDC"/>
    <property type="match status" value="1"/>
</dbReference>